<dbReference type="GO" id="GO:0000978">
    <property type="term" value="F:RNA polymerase II cis-regulatory region sequence-specific DNA binding"/>
    <property type="evidence" value="ECO:0007669"/>
    <property type="project" value="TreeGrafter"/>
</dbReference>
<keyword evidence="13" id="KW-0175">Coiled coil</keyword>
<dbReference type="GO" id="GO:0003700">
    <property type="term" value="F:DNA-binding transcription factor activity"/>
    <property type="evidence" value="ECO:0007669"/>
    <property type="project" value="InterPro"/>
</dbReference>
<evidence type="ECO:0000256" key="1">
    <source>
        <dbReference type="ARBA" id="ARBA00004123"/>
    </source>
</evidence>
<name>A0A6P6VRD6_COFAR</name>
<dbReference type="GO" id="GO:0005634">
    <property type="term" value="C:nucleus"/>
    <property type="evidence" value="ECO:0007669"/>
    <property type="project" value="UniProtKB-SubCell"/>
</dbReference>
<comment type="similarity">
    <text evidence="2 12">Belongs to the HSF family.</text>
</comment>
<dbReference type="OrthoDB" id="60033at2759"/>
<dbReference type="SUPFAM" id="SSF46785">
    <property type="entry name" value="Winged helix' DNA-binding domain"/>
    <property type="match status" value="1"/>
</dbReference>
<evidence type="ECO:0000256" key="6">
    <source>
        <dbReference type="ARBA" id="ARBA00023125"/>
    </source>
</evidence>
<keyword evidence="8" id="KW-0804">Transcription</keyword>
<protein>
    <recommendedName>
        <fullName evidence="11">Heat stress transcription factor</fullName>
    </recommendedName>
</protein>
<dbReference type="Gene3D" id="1.10.10.10">
    <property type="entry name" value="Winged helix-like DNA-binding domain superfamily/Winged helix DNA-binding domain"/>
    <property type="match status" value="1"/>
</dbReference>
<keyword evidence="6" id="KW-0238">DNA-binding</keyword>
<dbReference type="Proteomes" id="UP001652660">
    <property type="component" value="Chromosome 2c"/>
</dbReference>
<sequence>MDEPCSSNVLPPFLTKTYEMVDDPLTNAIVSWSCNNRSFIVWNPPEFSRDLLPQYFKHNNFSSFIRQLNTYGFRKIDPEQWEFANDDFVRGQPHLLKNIYRRKPVHSHSGQGAVESQLSESERRRYKDDVERLKSDKEALLFELQRYKQEEQRFELQVLGTTESVQLMEQKQKNMMSFLSKILQRPILALELMPEPHIHERKRRIPGNSYLNEDISMANTQINSQILQKEQLDASSLLAFNKDLLEELDSTLSFWENILINVGQACDRLTSSPALVESTSCAGSPVVSYTEPNTNDVSVGPKISEIDMDCDQNTNIAVINDTANSDELVAMNPTNVPTNGPTGVNDVFWEQFLTENPGSTNSSEVKVNIMIMAGFGGT</sequence>
<evidence type="ECO:0000256" key="13">
    <source>
        <dbReference type="SAM" id="Coils"/>
    </source>
</evidence>
<evidence type="ECO:0000256" key="12">
    <source>
        <dbReference type="RuleBase" id="RU004020"/>
    </source>
</evidence>
<proteinExistence type="inferred from homology"/>
<evidence type="ECO:0000256" key="9">
    <source>
        <dbReference type="ARBA" id="ARBA00023242"/>
    </source>
</evidence>
<dbReference type="FunFam" id="1.10.10.10:FF:000057">
    <property type="entry name" value="Heat shock transcription factor 1"/>
    <property type="match status" value="1"/>
</dbReference>
<reference evidence="16 17" key="2">
    <citation type="submission" date="2025-04" db="UniProtKB">
        <authorList>
            <consortium name="RefSeq"/>
        </authorList>
    </citation>
    <scope>IDENTIFICATION</scope>
    <source>
        <tissue evidence="16 17">Leaves</tissue>
    </source>
</reference>
<dbReference type="PANTHER" id="PTHR10015:SF161">
    <property type="entry name" value="HEAT STRESS TRANSCRIPTION FACTOR A-4A"/>
    <property type="match status" value="1"/>
</dbReference>
<keyword evidence="4" id="KW-0805">Transcription regulation</keyword>
<accession>A0A6P6VRD6</accession>
<keyword evidence="3" id="KW-0597">Phosphoprotein</keyword>
<evidence type="ECO:0000256" key="7">
    <source>
        <dbReference type="ARBA" id="ARBA00023159"/>
    </source>
</evidence>
<evidence type="ECO:0000256" key="2">
    <source>
        <dbReference type="ARBA" id="ARBA00006403"/>
    </source>
</evidence>
<dbReference type="InterPro" id="IPR036390">
    <property type="entry name" value="WH_DNA-bd_sf"/>
</dbReference>
<dbReference type="InterPro" id="IPR036388">
    <property type="entry name" value="WH-like_DNA-bd_sf"/>
</dbReference>
<keyword evidence="5" id="KW-0346">Stress response</keyword>
<organism evidence="15 17">
    <name type="scientific">Coffea arabica</name>
    <name type="common">Arabian coffee</name>
    <dbReference type="NCBI Taxonomy" id="13443"/>
    <lineage>
        <taxon>Eukaryota</taxon>
        <taxon>Viridiplantae</taxon>
        <taxon>Streptophyta</taxon>
        <taxon>Embryophyta</taxon>
        <taxon>Tracheophyta</taxon>
        <taxon>Spermatophyta</taxon>
        <taxon>Magnoliopsida</taxon>
        <taxon>eudicotyledons</taxon>
        <taxon>Gunneridae</taxon>
        <taxon>Pentapetalae</taxon>
        <taxon>asterids</taxon>
        <taxon>lamiids</taxon>
        <taxon>Gentianales</taxon>
        <taxon>Rubiaceae</taxon>
        <taxon>Ixoroideae</taxon>
        <taxon>Gardenieae complex</taxon>
        <taxon>Bertiereae - Coffeeae clade</taxon>
        <taxon>Coffeeae</taxon>
        <taxon>Coffea</taxon>
    </lineage>
</organism>
<gene>
    <name evidence="16 17" type="primary">LOC113726217</name>
</gene>
<evidence type="ECO:0000313" key="17">
    <source>
        <dbReference type="RefSeq" id="XP_027105614.1"/>
    </source>
</evidence>
<dbReference type="PROSITE" id="PS00434">
    <property type="entry name" value="HSF_DOMAIN"/>
    <property type="match status" value="1"/>
</dbReference>
<evidence type="ECO:0000256" key="11">
    <source>
        <dbReference type="ARBA" id="ARBA00081483"/>
    </source>
</evidence>
<reference evidence="15" key="1">
    <citation type="journal article" date="2025" name="Foods">
        <title>Unveiling the Microbial Signatures of Arabica Coffee Cherries: Insights into Ripeness Specific Diversity, Functional Traits, and Implications for Quality and Safety.</title>
        <authorList>
            <consortium name="RefSeq"/>
            <person name="Tenea G.N."/>
            <person name="Cifuentes V."/>
            <person name="Reyes P."/>
            <person name="Cevallos-Vallejos M."/>
        </authorList>
    </citation>
    <scope>NUCLEOTIDE SEQUENCE [LARGE SCALE GENOMIC DNA]</scope>
</reference>
<dbReference type="GeneID" id="113726217"/>
<evidence type="ECO:0000256" key="5">
    <source>
        <dbReference type="ARBA" id="ARBA00023016"/>
    </source>
</evidence>
<dbReference type="RefSeq" id="XP_027105614.1">
    <property type="nucleotide sequence ID" value="XM_027249813.1"/>
</dbReference>
<dbReference type="GO" id="GO:0006357">
    <property type="term" value="P:regulation of transcription by RNA polymerase II"/>
    <property type="evidence" value="ECO:0007669"/>
    <property type="project" value="TreeGrafter"/>
</dbReference>
<keyword evidence="15" id="KW-1185">Reference proteome</keyword>
<dbReference type="SMART" id="SM00415">
    <property type="entry name" value="HSF"/>
    <property type="match status" value="1"/>
</dbReference>
<evidence type="ECO:0000256" key="3">
    <source>
        <dbReference type="ARBA" id="ARBA00022553"/>
    </source>
</evidence>
<dbReference type="Pfam" id="PF00447">
    <property type="entry name" value="HSF_DNA-bind"/>
    <property type="match status" value="1"/>
</dbReference>
<dbReference type="PRINTS" id="PR00056">
    <property type="entry name" value="HSFDOMAIN"/>
</dbReference>
<evidence type="ECO:0000256" key="8">
    <source>
        <dbReference type="ARBA" id="ARBA00023163"/>
    </source>
</evidence>
<evidence type="ECO:0000313" key="16">
    <source>
        <dbReference type="RefSeq" id="XP_027105613.1"/>
    </source>
</evidence>
<keyword evidence="7" id="KW-0010">Activator</keyword>
<evidence type="ECO:0000256" key="10">
    <source>
        <dbReference type="ARBA" id="ARBA00055747"/>
    </source>
</evidence>
<feature type="domain" description="HSF-type DNA-binding" evidence="14">
    <location>
        <begin position="52"/>
        <end position="76"/>
    </location>
</feature>
<keyword evidence="9" id="KW-0539">Nucleus</keyword>
<dbReference type="RefSeq" id="XP_027105613.1">
    <property type="nucleotide sequence ID" value="XM_027249812.1"/>
</dbReference>
<comment type="subcellular location">
    <subcellularLocation>
        <location evidence="1">Nucleus</location>
    </subcellularLocation>
</comment>
<dbReference type="InterPro" id="IPR000232">
    <property type="entry name" value="HSF_DNA-bd"/>
</dbReference>
<dbReference type="GO" id="GO:0034605">
    <property type="term" value="P:cellular response to heat"/>
    <property type="evidence" value="ECO:0007669"/>
    <property type="project" value="TreeGrafter"/>
</dbReference>
<dbReference type="PANTHER" id="PTHR10015">
    <property type="entry name" value="HEAT SHOCK TRANSCRIPTION FACTOR"/>
    <property type="match status" value="1"/>
</dbReference>
<evidence type="ECO:0000313" key="15">
    <source>
        <dbReference type="Proteomes" id="UP001652660"/>
    </source>
</evidence>
<dbReference type="AlphaFoldDB" id="A0A6P6VRD6"/>
<evidence type="ECO:0000259" key="14">
    <source>
        <dbReference type="PROSITE" id="PS00434"/>
    </source>
</evidence>
<feature type="coiled-coil region" evidence="13">
    <location>
        <begin position="123"/>
        <end position="157"/>
    </location>
</feature>
<comment type="function">
    <text evidence="10">DNA-binding protein that specifically binds heat shock promoter elements (HSE) and activates transcription.</text>
</comment>
<evidence type="ECO:0000256" key="4">
    <source>
        <dbReference type="ARBA" id="ARBA00023015"/>
    </source>
</evidence>